<reference evidence="2" key="1">
    <citation type="submission" date="2021-01" db="EMBL/GenBank/DDBJ databases">
        <authorList>
            <person name="Corre E."/>
            <person name="Pelletier E."/>
            <person name="Niang G."/>
            <person name="Scheremetjew M."/>
            <person name="Finn R."/>
            <person name="Kale V."/>
            <person name="Holt S."/>
            <person name="Cochrane G."/>
            <person name="Meng A."/>
            <person name="Brown T."/>
            <person name="Cohen L."/>
        </authorList>
    </citation>
    <scope>NUCLEOTIDE SEQUENCE</scope>
    <source>
        <strain evidence="2">CCMP1661</strain>
    </source>
</reference>
<dbReference type="EMBL" id="HBHR01018815">
    <property type="protein sequence ID" value="CAD9870211.1"/>
    <property type="molecule type" value="Transcribed_RNA"/>
</dbReference>
<proteinExistence type="predicted"/>
<accession>A0A7S2XZZ0</accession>
<dbReference type="AlphaFoldDB" id="A0A7S2XZZ0"/>
<sequence>MAQYGSVFADMESMQQRIDAKTGSSGRTKAVAVGLVMFLVAAVLGVVFVKSPTDQWQQKQSEGTQLSALVPTGVITCENGCFYEDARGNFYLMIDVSKPDGVEETGSAYIYDLEANALLSRLDFPFDGSDTVKTVKVPYAPGAGISSVVVTNDFQTATVWQAGVIDDLPACVLEN</sequence>
<keyword evidence="1" id="KW-0472">Membrane</keyword>
<evidence type="ECO:0000256" key="1">
    <source>
        <dbReference type="SAM" id="Phobius"/>
    </source>
</evidence>
<gene>
    <name evidence="2" type="ORF">FJAP1339_LOCUS9532</name>
</gene>
<protein>
    <submittedName>
        <fullName evidence="2">Uncharacterized protein</fullName>
    </submittedName>
</protein>
<keyword evidence="1" id="KW-0812">Transmembrane</keyword>
<keyword evidence="1" id="KW-1133">Transmembrane helix</keyword>
<organism evidence="2">
    <name type="scientific">Fibrocapsa japonica</name>
    <dbReference type="NCBI Taxonomy" id="94617"/>
    <lineage>
        <taxon>Eukaryota</taxon>
        <taxon>Sar</taxon>
        <taxon>Stramenopiles</taxon>
        <taxon>Ochrophyta</taxon>
        <taxon>Raphidophyceae</taxon>
        <taxon>Chattonellales</taxon>
        <taxon>Chattonellaceae</taxon>
        <taxon>Fibrocapsa</taxon>
    </lineage>
</organism>
<feature type="transmembrane region" description="Helical" evidence="1">
    <location>
        <begin position="30"/>
        <end position="49"/>
    </location>
</feature>
<name>A0A7S2XZZ0_9STRA</name>
<evidence type="ECO:0000313" key="2">
    <source>
        <dbReference type="EMBL" id="CAD9870211.1"/>
    </source>
</evidence>